<dbReference type="InterPro" id="IPR029058">
    <property type="entry name" value="AB_hydrolase_fold"/>
</dbReference>
<feature type="signal peptide" evidence="1">
    <location>
        <begin position="1"/>
        <end position="20"/>
    </location>
</feature>
<protein>
    <submittedName>
        <fullName evidence="2">Uncharacterized protein</fullName>
    </submittedName>
</protein>
<dbReference type="PANTHER" id="PTHR32015:SF5">
    <property type="entry name" value="LIPASE RELATED"/>
    <property type="match status" value="1"/>
</dbReference>
<organism evidence="2 3">
    <name type="scientific">Caenorhabditis bovis</name>
    <dbReference type="NCBI Taxonomy" id="2654633"/>
    <lineage>
        <taxon>Eukaryota</taxon>
        <taxon>Metazoa</taxon>
        <taxon>Ecdysozoa</taxon>
        <taxon>Nematoda</taxon>
        <taxon>Chromadorea</taxon>
        <taxon>Rhabditida</taxon>
        <taxon>Rhabditina</taxon>
        <taxon>Rhabditomorpha</taxon>
        <taxon>Rhabditoidea</taxon>
        <taxon>Rhabditidae</taxon>
        <taxon>Peloderinae</taxon>
        <taxon>Caenorhabditis</taxon>
    </lineage>
</organism>
<sequence>MSRLPIVVVALAFLSRPVASKFTPDFSQWLADYYGPMVRDQLERMDLGPGGSFGGKVNRNDTLKNQPLIIVHGVSDTAGEKPTYAATWFKQNGYKDNEIYSTTYFNGAQGNPLKWVEYSMRCEYVKQVRALMVAVRLYTGRNIDVIGFSLGVPVSRKAILGGRCVDTGEYLGGPLTRVVDTYVGVAGPNRGAAPQVGGVSIPACALSISPICNSVNGLYSGNCPAQSEFLQDINRYAHYEGQYTYSIYTQRDQMVGYTVCGQLTSPLPGQTGQKVYTDLNHDQAFDNTHDVQLKMIRDHVIV</sequence>
<dbReference type="Proteomes" id="UP000494206">
    <property type="component" value="Unassembled WGS sequence"/>
</dbReference>
<dbReference type="OrthoDB" id="5800633at2759"/>
<reference evidence="2 3" key="1">
    <citation type="submission" date="2020-04" db="EMBL/GenBank/DDBJ databases">
        <authorList>
            <person name="Laetsch R D."/>
            <person name="Stevens L."/>
            <person name="Kumar S."/>
            <person name="Blaxter L. M."/>
        </authorList>
    </citation>
    <scope>NUCLEOTIDE SEQUENCE [LARGE SCALE GENOMIC DNA]</scope>
</reference>
<dbReference type="Pfam" id="PF01674">
    <property type="entry name" value="Lipase_2"/>
    <property type="match status" value="1"/>
</dbReference>
<evidence type="ECO:0000256" key="1">
    <source>
        <dbReference type="SAM" id="SignalP"/>
    </source>
</evidence>
<keyword evidence="3" id="KW-1185">Reference proteome</keyword>
<feature type="chain" id="PRO_5035807365" evidence="1">
    <location>
        <begin position="21"/>
        <end position="302"/>
    </location>
</feature>
<dbReference type="SUPFAM" id="SSF53474">
    <property type="entry name" value="alpha/beta-Hydrolases"/>
    <property type="match status" value="1"/>
</dbReference>
<evidence type="ECO:0000313" key="2">
    <source>
        <dbReference type="EMBL" id="CAB3404081.1"/>
    </source>
</evidence>
<evidence type="ECO:0000313" key="3">
    <source>
        <dbReference type="Proteomes" id="UP000494206"/>
    </source>
</evidence>
<dbReference type="InterPro" id="IPR002918">
    <property type="entry name" value="Lipase_EstA/Esterase_EstB"/>
</dbReference>
<proteinExistence type="predicted"/>
<dbReference type="EMBL" id="CADEPM010000004">
    <property type="protein sequence ID" value="CAB3404081.1"/>
    <property type="molecule type" value="Genomic_DNA"/>
</dbReference>
<name>A0A8S1ETP3_9PELO</name>
<dbReference type="FunFam" id="3.40.50.1820:FF:000281">
    <property type="entry name" value="LIPaSe related"/>
    <property type="match status" value="1"/>
</dbReference>
<gene>
    <name evidence="2" type="ORF">CBOVIS_LOCUS6472</name>
</gene>
<dbReference type="GO" id="GO:0016042">
    <property type="term" value="P:lipid catabolic process"/>
    <property type="evidence" value="ECO:0007669"/>
    <property type="project" value="InterPro"/>
</dbReference>
<comment type="caution">
    <text evidence="2">The sequence shown here is derived from an EMBL/GenBank/DDBJ whole genome shotgun (WGS) entry which is preliminary data.</text>
</comment>
<keyword evidence="1" id="KW-0732">Signal</keyword>
<dbReference type="Gene3D" id="3.40.50.1820">
    <property type="entry name" value="alpha/beta hydrolase"/>
    <property type="match status" value="1"/>
</dbReference>
<dbReference type="PANTHER" id="PTHR32015">
    <property type="entry name" value="FASTING INDUCED LIPASE"/>
    <property type="match status" value="1"/>
</dbReference>
<dbReference type="GO" id="GO:0016298">
    <property type="term" value="F:lipase activity"/>
    <property type="evidence" value="ECO:0007669"/>
    <property type="project" value="TreeGrafter"/>
</dbReference>
<accession>A0A8S1ETP3</accession>
<dbReference type="AlphaFoldDB" id="A0A8S1ETP3"/>